<evidence type="ECO:0000256" key="4">
    <source>
        <dbReference type="ARBA" id="ARBA00022759"/>
    </source>
</evidence>
<evidence type="ECO:0000256" key="2">
    <source>
        <dbReference type="ARBA" id="ARBA00022695"/>
    </source>
</evidence>
<dbReference type="GO" id="GO:0003964">
    <property type="term" value="F:RNA-directed DNA polymerase activity"/>
    <property type="evidence" value="ECO:0007669"/>
    <property type="project" value="UniProtKB-KW"/>
</dbReference>
<feature type="region of interest" description="Disordered" evidence="7">
    <location>
        <begin position="182"/>
        <end position="289"/>
    </location>
</feature>
<name>A0A5A7R909_STRAF</name>
<dbReference type="OrthoDB" id="1730907at2759"/>
<keyword evidence="5" id="KW-0378">Hydrolase</keyword>
<feature type="compositionally biased region" description="Polar residues" evidence="7">
    <location>
        <begin position="26"/>
        <end position="35"/>
    </location>
</feature>
<dbReference type="GO" id="GO:0004519">
    <property type="term" value="F:endonuclease activity"/>
    <property type="evidence" value="ECO:0007669"/>
    <property type="project" value="UniProtKB-KW"/>
</dbReference>
<dbReference type="AlphaFoldDB" id="A0A5A7R909"/>
<feature type="compositionally biased region" description="Basic and acidic residues" evidence="7">
    <location>
        <begin position="269"/>
        <end position="289"/>
    </location>
</feature>
<dbReference type="Pfam" id="PF17917">
    <property type="entry name" value="RT_RNaseH"/>
    <property type="match status" value="1"/>
</dbReference>
<evidence type="ECO:0000256" key="1">
    <source>
        <dbReference type="ARBA" id="ARBA00022679"/>
    </source>
</evidence>
<evidence type="ECO:0000313" key="9">
    <source>
        <dbReference type="EMBL" id="GER54213.1"/>
    </source>
</evidence>
<evidence type="ECO:0000313" key="10">
    <source>
        <dbReference type="Proteomes" id="UP000325081"/>
    </source>
</evidence>
<sequence>MKRVRLEWVGGKGPCPFVMEKNRSTTRSVETCQLEDSTRAEGTRAHPGDRSKRTYAEGRAHGTSPGLLFHVHRIMVDTGAYSSILYWTAFLKMGIDRRSRPNGRVIMETFKVVKMNSEYNTILGRTTLYKLKVVVSIFHYSIKFLIKNGVGVHYGNQRVARECIVAIPSLEIHLVMTANGVQNPMARPNDESKEPTEQDIPTPTEHLADNSVTKGREAIEGSDENECLSPVRPIIVDEPQSDEGRDNEATLDEEDQTADRGRPLGMEPIVEKDELHSRDPLKGKKVDRAKPREDTETIYLDEPYYVFAWTHEDMMGIDPNLACHSLKIDRAYKPMIQKRGSWGRIDRRSLKGVTSTAINAVIIQEEDSNQHPIYYVSNALHYAEVCYPSIGKLIFALVTASRKLRLFLEHQITVLSTYPIRQILHRPDTSGRMIKWAVKLGQYNIQYRPRTTINGQALFDFITEFTTGAEPIQNMETWEMYIDGLVTSDEFRGGVVIVSPQKKLYCHSVRVFVLSHQQRIQIRGTLIQTRFSRVDEHHQSEGLFRFDVVSEADLRRIRDKGIPIDPVLELGVQENAEGKHSVGAYSPN</sequence>
<keyword evidence="6" id="KW-0695">RNA-directed DNA polymerase</keyword>
<keyword evidence="10" id="KW-1185">Reference proteome</keyword>
<keyword evidence="3" id="KW-0540">Nuclease</keyword>
<keyword evidence="2" id="KW-0548">Nucleotidyltransferase</keyword>
<proteinExistence type="predicted"/>
<dbReference type="Proteomes" id="UP000325081">
    <property type="component" value="Unassembled WGS sequence"/>
</dbReference>
<evidence type="ECO:0000259" key="8">
    <source>
        <dbReference type="Pfam" id="PF17917"/>
    </source>
</evidence>
<evidence type="ECO:0000256" key="7">
    <source>
        <dbReference type="SAM" id="MobiDB-lite"/>
    </source>
</evidence>
<dbReference type="InterPro" id="IPR041373">
    <property type="entry name" value="RT_RNaseH"/>
</dbReference>
<feature type="compositionally biased region" description="Basic and acidic residues" evidence="7">
    <location>
        <begin position="36"/>
        <end position="58"/>
    </location>
</feature>
<reference evidence="10" key="1">
    <citation type="journal article" date="2019" name="Curr. Biol.">
        <title>Genome Sequence of Striga asiatica Provides Insight into the Evolution of Plant Parasitism.</title>
        <authorList>
            <person name="Yoshida S."/>
            <person name="Kim S."/>
            <person name="Wafula E.K."/>
            <person name="Tanskanen J."/>
            <person name="Kim Y.M."/>
            <person name="Honaas L."/>
            <person name="Yang Z."/>
            <person name="Spallek T."/>
            <person name="Conn C.E."/>
            <person name="Ichihashi Y."/>
            <person name="Cheong K."/>
            <person name="Cui S."/>
            <person name="Der J.P."/>
            <person name="Gundlach H."/>
            <person name="Jiao Y."/>
            <person name="Hori C."/>
            <person name="Ishida J.K."/>
            <person name="Kasahara H."/>
            <person name="Kiba T."/>
            <person name="Kim M.S."/>
            <person name="Koo N."/>
            <person name="Laohavisit A."/>
            <person name="Lee Y.H."/>
            <person name="Lumba S."/>
            <person name="McCourt P."/>
            <person name="Mortimer J.C."/>
            <person name="Mutuku J.M."/>
            <person name="Nomura T."/>
            <person name="Sasaki-Sekimoto Y."/>
            <person name="Seto Y."/>
            <person name="Wang Y."/>
            <person name="Wakatake T."/>
            <person name="Sakakibara H."/>
            <person name="Demura T."/>
            <person name="Yamaguchi S."/>
            <person name="Yoneyama K."/>
            <person name="Manabe R.I."/>
            <person name="Nelson D.C."/>
            <person name="Schulman A.H."/>
            <person name="Timko M.P."/>
            <person name="dePamphilis C.W."/>
            <person name="Choi D."/>
            <person name="Shirasu K."/>
        </authorList>
    </citation>
    <scope>NUCLEOTIDE SEQUENCE [LARGE SCALE GENOMIC DNA]</scope>
    <source>
        <strain evidence="10">cv. UVA1</strain>
    </source>
</reference>
<accession>A0A5A7R909</accession>
<organism evidence="9 10">
    <name type="scientific">Striga asiatica</name>
    <name type="common">Asiatic witchweed</name>
    <name type="synonym">Buchnera asiatica</name>
    <dbReference type="NCBI Taxonomy" id="4170"/>
    <lineage>
        <taxon>Eukaryota</taxon>
        <taxon>Viridiplantae</taxon>
        <taxon>Streptophyta</taxon>
        <taxon>Embryophyta</taxon>
        <taxon>Tracheophyta</taxon>
        <taxon>Spermatophyta</taxon>
        <taxon>Magnoliopsida</taxon>
        <taxon>eudicotyledons</taxon>
        <taxon>Gunneridae</taxon>
        <taxon>Pentapetalae</taxon>
        <taxon>asterids</taxon>
        <taxon>lamiids</taxon>
        <taxon>Lamiales</taxon>
        <taxon>Orobanchaceae</taxon>
        <taxon>Buchnereae</taxon>
        <taxon>Striga</taxon>
    </lineage>
</organism>
<comment type="caution">
    <text evidence="9">The sequence shown here is derived from an EMBL/GenBank/DDBJ whole genome shotgun (WGS) entry which is preliminary data.</text>
</comment>
<feature type="domain" description="Reverse transcriptase RNase H-like" evidence="8">
    <location>
        <begin position="355"/>
        <end position="443"/>
    </location>
</feature>
<dbReference type="InterPro" id="IPR043502">
    <property type="entry name" value="DNA/RNA_pol_sf"/>
</dbReference>
<evidence type="ECO:0000256" key="3">
    <source>
        <dbReference type="ARBA" id="ARBA00022722"/>
    </source>
</evidence>
<dbReference type="GO" id="GO:0016787">
    <property type="term" value="F:hydrolase activity"/>
    <property type="evidence" value="ECO:0007669"/>
    <property type="project" value="UniProtKB-KW"/>
</dbReference>
<evidence type="ECO:0000256" key="5">
    <source>
        <dbReference type="ARBA" id="ARBA00022801"/>
    </source>
</evidence>
<feature type="region of interest" description="Disordered" evidence="7">
    <location>
        <begin position="26"/>
        <end position="58"/>
    </location>
</feature>
<evidence type="ECO:0000256" key="6">
    <source>
        <dbReference type="ARBA" id="ARBA00022918"/>
    </source>
</evidence>
<keyword evidence="4" id="KW-0255">Endonuclease</keyword>
<protein>
    <submittedName>
        <fullName evidence="9">Pol polyprotein</fullName>
    </submittedName>
</protein>
<gene>
    <name evidence="9" type="ORF">STAS_31779</name>
</gene>
<dbReference type="PANTHER" id="PTHR48475:SF2">
    <property type="entry name" value="RIBONUCLEASE H"/>
    <property type="match status" value="1"/>
</dbReference>
<dbReference type="PANTHER" id="PTHR48475">
    <property type="entry name" value="RIBONUCLEASE H"/>
    <property type="match status" value="1"/>
</dbReference>
<dbReference type="SUPFAM" id="SSF56672">
    <property type="entry name" value="DNA/RNA polymerases"/>
    <property type="match status" value="1"/>
</dbReference>
<dbReference type="EMBL" id="BKCP01010959">
    <property type="protein sequence ID" value="GER54213.1"/>
    <property type="molecule type" value="Genomic_DNA"/>
</dbReference>
<keyword evidence="1" id="KW-0808">Transferase</keyword>